<dbReference type="RefSeq" id="WP_115593167.1">
    <property type="nucleotide sequence ID" value="NZ_QRHA01000006.1"/>
</dbReference>
<feature type="binding site" evidence="8">
    <location>
        <position position="119"/>
    </location>
    <ligand>
        <name>ATP</name>
        <dbReference type="ChEBI" id="CHEBI:30616"/>
    </ligand>
</feature>
<keyword evidence="2 8" id="KW-0808">Transferase</keyword>
<feature type="binding site" evidence="8">
    <location>
        <position position="107"/>
    </location>
    <ligand>
        <name>ATP</name>
        <dbReference type="ChEBI" id="CHEBI:30616"/>
    </ligand>
</feature>
<accession>A0A3D8M7B2</accession>
<keyword evidence="7 8" id="KW-0460">Magnesium</keyword>
<comment type="catalytic activity">
    <reaction evidence="8">
        <text>L-tyrosyl-[protein] + UTP = O-(5'-uridylyl)-L-tyrosyl-[protein] + diphosphate</text>
        <dbReference type="Rhea" id="RHEA:83887"/>
        <dbReference type="Rhea" id="RHEA-COMP:10136"/>
        <dbReference type="Rhea" id="RHEA-COMP:20238"/>
        <dbReference type="ChEBI" id="CHEBI:33019"/>
        <dbReference type="ChEBI" id="CHEBI:46398"/>
        <dbReference type="ChEBI" id="CHEBI:46858"/>
        <dbReference type="ChEBI" id="CHEBI:90602"/>
    </reaction>
</comment>
<evidence type="ECO:0000256" key="2">
    <source>
        <dbReference type="ARBA" id="ARBA00022679"/>
    </source>
</evidence>
<evidence type="ECO:0000256" key="3">
    <source>
        <dbReference type="ARBA" id="ARBA00022695"/>
    </source>
</evidence>
<feature type="binding site" evidence="8">
    <location>
        <position position="120"/>
    </location>
    <ligand>
        <name>ATP</name>
        <dbReference type="ChEBI" id="CHEBI:30616"/>
    </ligand>
</feature>
<organism evidence="9 10">
    <name type="scientific">Alteromonas aestuariivivens</name>
    <dbReference type="NCBI Taxonomy" id="1938339"/>
    <lineage>
        <taxon>Bacteria</taxon>
        <taxon>Pseudomonadati</taxon>
        <taxon>Pseudomonadota</taxon>
        <taxon>Gammaproteobacteria</taxon>
        <taxon>Alteromonadales</taxon>
        <taxon>Alteromonadaceae</taxon>
        <taxon>Alteromonas/Salinimonas group</taxon>
        <taxon>Alteromonas</taxon>
    </lineage>
</organism>
<keyword evidence="5 8" id="KW-0547">Nucleotide-binding</keyword>
<dbReference type="NCBIfam" id="NF000658">
    <property type="entry name" value="PRK00029.1"/>
    <property type="match status" value="1"/>
</dbReference>
<keyword evidence="3 8" id="KW-0548">Nucleotidyltransferase</keyword>
<comment type="similarity">
    <text evidence="1 8">Belongs to the SELO family.</text>
</comment>
<dbReference type="EC" id="2.7.7.108" evidence="8"/>
<evidence type="ECO:0000256" key="1">
    <source>
        <dbReference type="ARBA" id="ARBA00009747"/>
    </source>
</evidence>
<dbReference type="Pfam" id="PF02696">
    <property type="entry name" value="SelO"/>
    <property type="match status" value="1"/>
</dbReference>
<dbReference type="HAMAP" id="MF_00692">
    <property type="entry name" value="SelO"/>
    <property type="match status" value="1"/>
</dbReference>
<dbReference type="OrthoDB" id="9776281at2"/>
<protein>
    <recommendedName>
        <fullName evidence="8">Protein nucleotidyltransferase YdiU</fullName>
        <ecNumber evidence="8">2.7.7.-</ecNumber>
    </recommendedName>
    <alternativeName>
        <fullName evidence="8">Protein adenylyltransferase YdiU</fullName>
        <ecNumber evidence="8">2.7.7.108</ecNumber>
    </alternativeName>
    <alternativeName>
        <fullName evidence="8">Protein uridylyltransferase YdiU</fullName>
        <ecNumber evidence="8">2.7.7.-</ecNumber>
    </alternativeName>
</protein>
<comment type="catalytic activity">
    <reaction evidence="8">
        <text>L-threonyl-[protein] + ATP = 3-O-(5'-adenylyl)-L-threonyl-[protein] + diphosphate</text>
        <dbReference type="Rhea" id="RHEA:54292"/>
        <dbReference type="Rhea" id="RHEA-COMP:11060"/>
        <dbReference type="Rhea" id="RHEA-COMP:13847"/>
        <dbReference type="ChEBI" id="CHEBI:30013"/>
        <dbReference type="ChEBI" id="CHEBI:30616"/>
        <dbReference type="ChEBI" id="CHEBI:33019"/>
        <dbReference type="ChEBI" id="CHEBI:138113"/>
        <dbReference type="EC" id="2.7.7.108"/>
    </reaction>
</comment>
<feature type="binding site" evidence="8">
    <location>
        <position position="86"/>
    </location>
    <ligand>
        <name>ATP</name>
        <dbReference type="ChEBI" id="CHEBI:30616"/>
    </ligand>
</feature>
<comment type="catalytic activity">
    <reaction evidence="8">
        <text>L-histidyl-[protein] + UTP = N(tele)-(5'-uridylyl)-L-histidyl-[protein] + diphosphate</text>
        <dbReference type="Rhea" id="RHEA:83891"/>
        <dbReference type="Rhea" id="RHEA-COMP:9745"/>
        <dbReference type="Rhea" id="RHEA-COMP:20239"/>
        <dbReference type="ChEBI" id="CHEBI:29979"/>
        <dbReference type="ChEBI" id="CHEBI:33019"/>
        <dbReference type="ChEBI" id="CHEBI:46398"/>
        <dbReference type="ChEBI" id="CHEBI:233474"/>
    </reaction>
</comment>
<feature type="binding site" evidence="8">
    <location>
        <position position="256"/>
    </location>
    <ligand>
        <name>ATP</name>
        <dbReference type="ChEBI" id="CHEBI:30616"/>
    </ligand>
</feature>
<reference evidence="10" key="1">
    <citation type="submission" date="2018-08" db="EMBL/GenBank/DDBJ databases">
        <authorList>
            <person name="Zhang J."/>
            <person name="Du Z.-J."/>
        </authorList>
    </citation>
    <scope>NUCLEOTIDE SEQUENCE [LARGE SCALE GENOMIC DNA]</scope>
    <source>
        <strain evidence="10">KCTC 52655</strain>
    </source>
</reference>
<evidence type="ECO:0000256" key="7">
    <source>
        <dbReference type="ARBA" id="ARBA00022842"/>
    </source>
</evidence>
<keyword evidence="8" id="KW-0464">Manganese</keyword>
<dbReference type="Proteomes" id="UP000256561">
    <property type="component" value="Unassembled WGS sequence"/>
</dbReference>
<evidence type="ECO:0000313" key="10">
    <source>
        <dbReference type="Proteomes" id="UP000256561"/>
    </source>
</evidence>
<sequence>MKLSHHYAKHLPELVSPVRPSPLGGMRLALVNRELADEFSLPKQWWESDTLVRGLSNPDFELCRYAVAQKYGGHQFGQWNPYLGDGRGLLLGEITDLKGQPNDLHLKGAGPTPYSRHADGRAVLRSTLREYLGSEALHHLGIPSSRALCLFTSKQKVLREQPEPGAMMIRTAQSHIRFGHFEYFFHAQEKRKLNALFEFTLNRYFRQCLKTSNPHASLLRSICLRTARMIALWQAHGFVHGVMNTDNMSIHGITFDYGPYAFMEHFEPQAVFNHSDHQGRYAFDQQPGVALWNLNALAWAFTDQCSKEEIVDILNQFEPTFIQQYQLKMLQRLGLPEASELALRLLNQWLDMIAGQQRDYHHTFRLLALTDPQQSKPALRDTFVDRDAFDNWWREYRALRTTVPTTQAEMLAVNPAVIARTQFMQDAIVAAEQGDFSVAEQLLEALRRPFSTKYDSHPLCQPPSNTQTISLSCSS</sequence>
<evidence type="ECO:0000256" key="6">
    <source>
        <dbReference type="ARBA" id="ARBA00022840"/>
    </source>
</evidence>
<feature type="active site" description="Proton acceptor" evidence="8">
    <location>
        <position position="246"/>
    </location>
</feature>
<comment type="catalytic activity">
    <reaction evidence="8">
        <text>L-tyrosyl-[protein] + ATP = O-(5'-adenylyl)-L-tyrosyl-[protein] + diphosphate</text>
        <dbReference type="Rhea" id="RHEA:54288"/>
        <dbReference type="Rhea" id="RHEA-COMP:10136"/>
        <dbReference type="Rhea" id="RHEA-COMP:13846"/>
        <dbReference type="ChEBI" id="CHEBI:30616"/>
        <dbReference type="ChEBI" id="CHEBI:33019"/>
        <dbReference type="ChEBI" id="CHEBI:46858"/>
        <dbReference type="ChEBI" id="CHEBI:83624"/>
        <dbReference type="EC" id="2.7.7.108"/>
    </reaction>
</comment>
<evidence type="ECO:0000256" key="4">
    <source>
        <dbReference type="ARBA" id="ARBA00022723"/>
    </source>
</evidence>
<feature type="binding site" evidence="8">
    <location>
        <position position="84"/>
    </location>
    <ligand>
        <name>ATP</name>
        <dbReference type="ChEBI" id="CHEBI:30616"/>
    </ligand>
</feature>
<dbReference type="PANTHER" id="PTHR32057">
    <property type="entry name" value="PROTEIN ADENYLYLTRANSFERASE SELO, MITOCHONDRIAL"/>
    <property type="match status" value="1"/>
</dbReference>
<feature type="binding site" evidence="8">
    <location>
        <position position="87"/>
    </location>
    <ligand>
        <name>ATP</name>
        <dbReference type="ChEBI" id="CHEBI:30616"/>
    </ligand>
</feature>
<comment type="catalytic activity">
    <reaction evidence="8">
        <text>L-seryl-[protein] + UTP = O-(5'-uridylyl)-L-seryl-[protein] + diphosphate</text>
        <dbReference type="Rhea" id="RHEA:64604"/>
        <dbReference type="Rhea" id="RHEA-COMP:9863"/>
        <dbReference type="Rhea" id="RHEA-COMP:16635"/>
        <dbReference type="ChEBI" id="CHEBI:29999"/>
        <dbReference type="ChEBI" id="CHEBI:33019"/>
        <dbReference type="ChEBI" id="CHEBI:46398"/>
        <dbReference type="ChEBI" id="CHEBI:156051"/>
    </reaction>
</comment>
<name>A0A3D8M7B2_9ALTE</name>
<comment type="caution">
    <text evidence="9">The sequence shown here is derived from an EMBL/GenBank/DDBJ whole genome shotgun (WGS) entry which is preliminary data.</text>
</comment>
<keyword evidence="10" id="KW-1185">Reference proteome</keyword>
<feature type="binding site" evidence="8">
    <location>
        <position position="256"/>
    </location>
    <ligand>
        <name>Mg(2+)</name>
        <dbReference type="ChEBI" id="CHEBI:18420"/>
    </ligand>
</feature>
<evidence type="ECO:0000256" key="5">
    <source>
        <dbReference type="ARBA" id="ARBA00022741"/>
    </source>
</evidence>
<comment type="catalytic activity">
    <reaction evidence="8">
        <text>L-seryl-[protein] + ATP = 3-O-(5'-adenylyl)-L-seryl-[protein] + diphosphate</text>
        <dbReference type="Rhea" id="RHEA:58120"/>
        <dbReference type="Rhea" id="RHEA-COMP:9863"/>
        <dbReference type="Rhea" id="RHEA-COMP:15073"/>
        <dbReference type="ChEBI" id="CHEBI:29999"/>
        <dbReference type="ChEBI" id="CHEBI:30616"/>
        <dbReference type="ChEBI" id="CHEBI:33019"/>
        <dbReference type="ChEBI" id="CHEBI:142516"/>
        <dbReference type="EC" id="2.7.7.108"/>
    </reaction>
</comment>
<dbReference type="InterPro" id="IPR003846">
    <property type="entry name" value="SelO"/>
</dbReference>
<evidence type="ECO:0000313" key="9">
    <source>
        <dbReference type="EMBL" id="RDV25513.1"/>
    </source>
</evidence>
<keyword evidence="6 8" id="KW-0067">ATP-binding</keyword>
<dbReference type="GO" id="GO:0005524">
    <property type="term" value="F:ATP binding"/>
    <property type="evidence" value="ECO:0007669"/>
    <property type="project" value="UniProtKB-UniRule"/>
</dbReference>
<dbReference type="GO" id="GO:0000287">
    <property type="term" value="F:magnesium ion binding"/>
    <property type="evidence" value="ECO:0007669"/>
    <property type="project" value="UniProtKB-UniRule"/>
</dbReference>
<comment type="function">
    <text evidence="8">Nucleotidyltransferase involved in the post-translational modification of proteins. It can catalyze the addition of adenosine monophosphate (AMP) or uridine monophosphate (UMP) to a protein, resulting in modifications known as AMPylation and UMPylation.</text>
</comment>
<dbReference type="AlphaFoldDB" id="A0A3D8M7B2"/>
<comment type="cofactor">
    <cofactor evidence="8">
        <name>Mg(2+)</name>
        <dbReference type="ChEBI" id="CHEBI:18420"/>
    </cofactor>
    <cofactor evidence="8">
        <name>Mn(2+)</name>
        <dbReference type="ChEBI" id="CHEBI:29035"/>
    </cofactor>
</comment>
<dbReference type="GO" id="GO:0070733">
    <property type="term" value="F:AMPylase activity"/>
    <property type="evidence" value="ECO:0007669"/>
    <property type="project" value="UniProtKB-EC"/>
</dbReference>
<gene>
    <name evidence="8" type="primary">ydiU</name>
    <name evidence="8" type="synonym">selO</name>
    <name evidence="9" type="ORF">DXV75_09450</name>
</gene>
<dbReference type="EC" id="2.7.7.-" evidence="8"/>
<dbReference type="PANTHER" id="PTHR32057:SF14">
    <property type="entry name" value="PROTEIN ADENYLYLTRANSFERASE SELO, MITOCHONDRIAL"/>
    <property type="match status" value="1"/>
</dbReference>
<feature type="binding site" evidence="8">
    <location>
        <position position="177"/>
    </location>
    <ligand>
        <name>ATP</name>
        <dbReference type="ChEBI" id="CHEBI:30616"/>
    </ligand>
</feature>
<keyword evidence="4 8" id="KW-0479">Metal-binding</keyword>
<proteinExistence type="inferred from homology"/>
<feature type="binding site" evidence="8">
    <location>
        <position position="247"/>
    </location>
    <ligand>
        <name>Mg(2+)</name>
        <dbReference type="ChEBI" id="CHEBI:18420"/>
    </ligand>
</feature>
<feature type="binding site" evidence="8">
    <location>
        <position position="170"/>
    </location>
    <ligand>
        <name>ATP</name>
        <dbReference type="ChEBI" id="CHEBI:30616"/>
    </ligand>
</feature>
<dbReference type="GO" id="GO:0030145">
    <property type="term" value="F:manganese ion binding"/>
    <property type="evidence" value="ECO:0007669"/>
    <property type="project" value="UniProtKB-UniRule"/>
</dbReference>
<dbReference type="EMBL" id="QRHA01000006">
    <property type="protein sequence ID" value="RDV25513.1"/>
    <property type="molecule type" value="Genomic_DNA"/>
</dbReference>
<evidence type="ECO:0000256" key="8">
    <source>
        <dbReference type="HAMAP-Rule" id="MF_00692"/>
    </source>
</evidence>